<protein>
    <submittedName>
        <fullName evidence="2">Pyridoxamine 5'-phosphate oxidase family protein</fullName>
    </submittedName>
</protein>
<dbReference type="Proteomes" id="UP001290455">
    <property type="component" value="Unassembled WGS sequence"/>
</dbReference>
<evidence type="ECO:0000259" key="1">
    <source>
        <dbReference type="Pfam" id="PF01243"/>
    </source>
</evidence>
<dbReference type="EMBL" id="JAXOFX010000014">
    <property type="protein sequence ID" value="MDZ5473538.1"/>
    <property type="molecule type" value="Genomic_DNA"/>
</dbReference>
<proteinExistence type="predicted"/>
<dbReference type="RefSeq" id="WP_322447833.1">
    <property type="nucleotide sequence ID" value="NZ_JAXOFX010000014.1"/>
</dbReference>
<keyword evidence="3" id="KW-1185">Reference proteome</keyword>
<evidence type="ECO:0000313" key="2">
    <source>
        <dbReference type="EMBL" id="MDZ5473538.1"/>
    </source>
</evidence>
<reference evidence="2 3" key="1">
    <citation type="submission" date="2023-11" db="EMBL/GenBank/DDBJ databases">
        <title>Bacillus jintuensis, isolated from a mudflat on the Beibu Gulf coast.</title>
        <authorList>
            <person name="Li M."/>
        </authorList>
    </citation>
    <scope>NUCLEOTIDE SEQUENCE [LARGE SCALE GENOMIC DNA]</scope>
    <source>
        <strain evidence="2 3">31A1R</strain>
    </source>
</reference>
<dbReference type="PANTHER" id="PTHR34818">
    <property type="entry name" value="PROTEIN BLI-3"/>
    <property type="match status" value="1"/>
</dbReference>
<evidence type="ECO:0000313" key="3">
    <source>
        <dbReference type="Proteomes" id="UP001290455"/>
    </source>
</evidence>
<dbReference type="Pfam" id="PF01243">
    <property type="entry name" value="PNPOx_N"/>
    <property type="match status" value="1"/>
</dbReference>
<name>A0ABU5J2A0_9BACI</name>
<feature type="domain" description="Pyridoxamine 5'-phosphate oxidase N-terminal" evidence="1">
    <location>
        <begin position="4"/>
        <end position="125"/>
    </location>
</feature>
<dbReference type="PANTHER" id="PTHR34818:SF1">
    <property type="entry name" value="PROTEIN BLI-3"/>
    <property type="match status" value="1"/>
</dbReference>
<accession>A0ABU5J2A0</accession>
<dbReference type="InterPro" id="IPR052917">
    <property type="entry name" value="Stress-Dev_Protein"/>
</dbReference>
<dbReference type="InterPro" id="IPR011576">
    <property type="entry name" value="Pyridox_Oxase_N"/>
</dbReference>
<dbReference type="Gene3D" id="2.30.110.10">
    <property type="entry name" value="Electron Transport, Fmn-binding Protein, Chain A"/>
    <property type="match status" value="1"/>
</dbReference>
<gene>
    <name evidence="2" type="ORF">SM124_17625</name>
</gene>
<organism evidence="2 3">
    <name type="scientific">Robertmurraya mangrovi</name>
    <dbReference type="NCBI Taxonomy" id="3098077"/>
    <lineage>
        <taxon>Bacteria</taxon>
        <taxon>Bacillati</taxon>
        <taxon>Bacillota</taxon>
        <taxon>Bacilli</taxon>
        <taxon>Bacillales</taxon>
        <taxon>Bacillaceae</taxon>
        <taxon>Robertmurraya</taxon>
    </lineage>
</organism>
<comment type="caution">
    <text evidence="2">The sequence shown here is derived from an EMBL/GenBank/DDBJ whole genome shotgun (WGS) entry which is preliminary data.</text>
</comment>
<sequence length="138" mass="15920">MSDLKQKVMDMFEKHQVGTLATIRNGKPYSRFMLFFHEDLTLYAATNKETHKVEDMESNPNVHILLGLDAKGFSSAYCEIEATASVEDSNDLRTKYWNDHLKEWMSGPDDPNYVLLKLQPDLIRYFDKAGSKPEELTL</sequence>
<dbReference type="SUPFAM" id="SSF50475">
    <property type="entry name" value="FMN-binding split barrel"/>
    <property type="match status" value="1"/>
</dbReference>
<dbReference type="InterPro" id="IPR012349">
    <property type="entry name" value="Split_barrel_FMN-bd"/>
</dbReference>